<sequence length="288" mass="30502">MKTLTLSLVVFFAATMIIISCTKNTAVKPAKITNVTADNSFIIATDVAGTAIWSGTDNPPTTVGNVGDFYINTTLHYLWGPKTATGWGAATHLVGTPGSVILSGAGVPAATLGRVGDYYINKNNMSFYGPKTASGWGTAVSLKGTANVIYSDWITPPTYKKDTIFGTFHFDANIAASAITQAILDKGSVLVYGKLDGYNPVIWPTDQVSSLPIVITYMSGTAANLDTWSDNVTLGNIQIDLASSLNAYGSISNAHQFRYVIIPGGVHTLGAVNPQNYLEVQKALHITD</sequence>
<reference evidence="1 2" key="1">
    <citation type="submission" date="2015-12" db="EMBL/GenBank/DDBJ databases">
        <title>Genome sequence of Mucilaginibacter gotjawali.</title>
        <authorList>
            <person name="Lee J.S."/>
            <person name="Lee K.C."/>
            <person name="Kim K.K."/>
            <person name="Lee B.W."/>
        </authorList>
    </citation>
    <scope>NUCLEOTIDE SEQUENCE [LARGE SCALE GENOMIC DNA]</scope>
    <source>
        <strain evidence="1 2">SA3-7</strain>
    </source>
</reference>
<dbReference type="AlphaFoldDB" id="A0A110B338"/>
<dbReference type="EMBL" id="AP017313">
    <property type="protein sequence ID" value="BAU52398.1"/>
    <property type="molecule type" value="Genomic_DNA"/>
</dbReference>
<dbReference type="PROSITE" id="PS51257">
    <property type="entry name" value="PROKAR_LIPOPROTEIN"/>
    <property type="match status" value="1"/>
</dbReference>
<dbReference type="OrthoDB" id="8457242at2"/>
<evidence type="ECO:0000313" key="1">
    <source>
        <dbReference type="EMBL" id="BAU52398.1"/>
    </source>
</evidence>
<proteinExistence type="predicted"/>
<dbReference type="Proteomes" id="UP000218263">
    <property type="component" value="Chromosome"/>
</dbReference>
<name>A0A110B338_9SPHI</name>
<dbReference type="RefSeq" id="WP_157750392.1">
    <property type="nucleotide sequence ID" value="NZ_AP017313.1"/>
</dbReference>
<evidence type="ECO:0000313" key="2">
    <source>
        <dbReference type="Proteomes" id="UP000218263"/>
    </source>
</evidence>
<dbReference type="KEGG" id="mgot:MgSA37_00555"/>
<keyword evidence="2" id="KW-1185">Reference proteome</keyword>
<protein>
    <submittedName>
        <fullName evidence="1">Uncharacterized protein</fullName>
    </submittedName>
</protein>
<accession>A0A110B338</accession>
<gene>
    <name evidence="1" type="ORF">MgSA37_00555</name>
</gene>
<organism evidence="1 2">
    <name type="scientific">Mucilaginibacter gotjawali</name>
    <dbReference type="NCBI Taxonomy" id="1550579"/>
    <lineage>
        <taxon>Bacteria</taxon>
        <taxon>Pseudomonadati</taxon>
        <taxon>Bacteroidota</taxon>
        <taxon>Sphingobacteriia</taxon>
        <taxon>Sphingobacteriales</taxon>
        <taxon>Sphingobacteriaceae</taxon>
        <taxon>Mucilaginibacter</taxon>
    </lineage>
</organism>